<evidence type="ECO:0000256" key="6">
    <source>
        <dbReference type="ARBA" id="ARBA00035158"/>
    </source>
</evidence>
<dbReference type="GO" id="GO:0009507">
    <property type="term" value="C:chloroplast"/>
    <property type="evidence" value="ECO:0007669"/>
    <property type="project" value="UniProtKB-SubCell"/>
</dbReference>
<dbReference type="SUPFAM" id="SSF55174">
    <property type="entry name" value="Alpha-L RNA-binding motif"/>
    <property type="match status" value="1"/>
</dbReference>
<keyword evidence="11" id="KW-0934">Plastid</keyword>
<dbReference type="RefSeq" id="YP_002600860.1">
    <property type="nucleotide sequence ID" value="NC_012097.1"/>
</dbReference>
<evidence type="ECO:0000256" key="4">
    <source>
        <dbReference type="ARBA" id="ARBA00022980"/>
    </source>
</evidence>
<keyword evidence="3 7" id="KW-0694">RNA-binding</keyword>
<comment type="similarity">
    <text evidence="1 7 8">Belongs to the universal ribosomal protein uS4 family.</text>
</comment>
<dbReference type="PANTHER" id="PTHR11831:SF4">
    <property type="entry name" value="SMALL RIBOSOMAL SUBUNIT PROTEIN US4M"/>
    <property type="match status" value="1"/>
</dbReference>
<dbReference type="InterPro" id="IPR022801">
    <property type="entry name" value="Ribosomal_uS4"/>
</dbReference>
<evidence type="ECO:0000256" key="3">
    <source>
        <dbReference type="ARBA" id="ARBA00022884"/>
    </source>
</evidence>
<dbReference type="InterPro" id="IPR018079">
    <property type="entry name" value="Ribosomal_uS4_CS"/>
</dbReference>
<dbReference type="Gene3D" id="1.10.1050.10">
    <property type="entry name" value="Ribosomal Protein S4 Delta 41, Chain A, domain 1"/>
    <property type="match status" value="1"/>
</dbReference>
<dbReference type="CDD" id="cd00165">
    <property type="entry name" value="S4"/>
    <property type="match status" value="1"/>
</dbReference>
<dbReference type="Pfam" id="PF01479">
    <property type="entry name" value="S4"/>
    <property type="match status" value="1"/>
</dbReference>
<evidence type="ECO:0000259" key="10">
    <source>
        <dbReference type="SMART" id="SM01390"/>
    </source>
</evidence>
<dbReference type="InterPro" id="IPR002942">
    <property type="entry name" value="S4_RNA-bd"/>
</dbReference>
<dbReference type="EMBL" id="FJ493498">
    <property type="protein sequence ID" value="ACK36842.1"/>
    <property type="molecule type" value="Genomic_DNA"/>
</dbReference>
<sequence>MSRYRGPRIRVVRRLGELPGLTRRIAKRTNPPGEHGAARQKQSQFDIRLREKQKLRYHYGVTERQLLTLVRRARQSKGATGNFLLSTLERRLDNIVYRLGFAPTIRASRQLVTHGHICVNGRCVDISSFNCQIGDIISINTRTQSQKLVEGFIKSNDRPIPPFLALQPDGKSGRVLQNCSLKDIGLQARPQLSIEHYSRRA</sequence>
<proteinExistence type="inferred from homology"/>
<keyword evidence="5 7" id="KW-0687">Ribonucleoprotein</keyword>
<dbReference type="PANTHER" id="PTHR11831">
    <property type="entry name" value="30S 40S RIBOSOMAL PROTEIN"/>
    <property type="match status" value="1"/>
</dbReference>
<evidence type="ECO:0000256" key="8">
    <source>
        <dbReference type="RuleBase" id="RU003699"/>
    </source>
</evidence>
<organism evidence="11">
    <name type="scientific">Pycnococcus provasolii</name>
    <dbReference type="NCBI Taxonomy" id="41880"/>
    <lineage>
        <taxon>Eukaryota</taxon>
        <taxon>Viridiplantae</taxon>
        <taxon>Chlorophyta</taxon>
        <taxon>Pseudoscourfieldiophyceae</taxon>
        <taxon>Pseudoscourfieldiales</taxon>
        <taxon>Pycnococcaceae</taxon>
        <taxon>Pycnococcus</taxon>
    </lineage>
</organism>
<dbReference type="Gene3D" id="3.10.290.10">
    <property type="entry name" value="RNA-binding S4 domain"/>
    <property type="match status" value="1"/>
</dbReference>
<gene>
    <name evidence="7 11" type="primary">rps4</name>
</gene>
<dbReference type="GO" id="GO:0015935">
    <property type="term" value="C:small ribosomal subunit"/>
    <property type="evidence" value="ECO:0007669"/>
    <property type="project" value="InterPro"/>
</dbReference>
<dbReference type="PROSITE" id="PS50889">
    <property type="entry name" value="S4"/>
    <property type="match status" value="1"/>
</dbReference>
<dbReference type="GO" id="GO:0019843">
    <property type="term" value="F:rRNA binding"/>
    <property type="evidence" value="ECO:0007669"/>
    <property type="project" value="UniProtKB-UniRule"/>
</dbReference>
<protein>
    <recommendedName>
        <fullName evidence="6 7">Small ribosomal subunit protein uS4c</fullName>
    </recommendedName>
</protein>
<dbReference type="GO" id="GO:0003735">
    <property type="term" value="F:structural constituent of ribosome"/>
    <property type="evidence" value="ECO:0007669"/>
    <property type="project" value="InterPro"/>
</dbReference>
<dbReference type="GeneID" id="7498381"/>
<evidence type="ECO:0000256" key="2">
    <source>
        <dbReference type="ARBA" id="ARBA00022730"/>
    </source>
</evidence>
<evidence type="ECO:0000259" key="9">
    <source>
        <dbReference type="SMART" id="SM00363"/>
    </source>
</evidence>
<geneLocation type="chloroplast" evidence="11"/>
<dbReference type="InterPro" id="IPR005709">
    <property type="entry name" value="Ribosomal_uS4_bac-type"/>
</dbReference>
<evidence type="ECO:0000256" key="7">
    <source>
        <dbReference type="HAMAP-Rule" id="MF_01306"/>
    </source>
</evidence>
<dbReference type="SMART" id="SM01390">
    <property type="entry name" value="Ribosomal_S4"/>
    <property type="match status" value="1"/>
</dbReference>
<dbReference type="HAMAP" id="MF_01306_B">
    <property type="entry name" value="Ribosomal_uS4_B"/>
    <property type="match status" value="1"/>
</dbReference>
<dbReference type="InterPro" id="IPR036986">
    <property type="entry name" value="S4_RNA-bd_sf"/>
</dbReference>
<name>C0JWX5_9CHLO</name>
<dbReference type="GO" id="GO:0042274">
    <property type="term" value="P:ribosomal small subunit biogenesis"/>
    <property type="evidence" value="ECO:0007669"/>
    <property type="project" value="TreeGrafter"/>
</dbReference>
<dbReference type="InterPro" id="IPR001912">
    <property type="entry name" value="Ribosomal_uS4_N"/>
</dbReference>
<dbReference type="PROSITE" id="PS00632">
    <property type="entry name" value="RIBOSOMAL_S4"/>
    <property type="match status" value="1"/>
</dbReference>
<evidence type="ECO:0000256" key="5">
    <source>
        <dbReference type="ARBA" id="ARBA00023274"/>
    </source>
</evidence>
<feature type="domain" description="RNA-binding S4" evidence="9">
    <location>
        <begin position="90"/>
        <end position="154"/>
    </location>
</feature>
<dbReference type="Pfam" id="PF00163">
    <property type="entry name" value="Ribosomal_S4"/>
    <property type="match status" value="1"/>
</dbReference>
<feature type="domain" description="Small ribosomal subunit protein uS4 N-terminal" evidence="10">
    <location>
        <begin position="3"/>
        <end position="89"/>
    </location>
</feature>
<accession>C0JWX5</accession>
<comment type="subcellular location">
    <subcellularLocation>
        <location evidence="7">Plastid</location>
        <location evidence="7">Chloroplast</location>
    </subcellularLocation>
</comment>
<comment type="function">
    <text evidence="7">With S5 and S12 plays an important role in translational accuracy.</text>
</comment>
<dbReference type="AlphaFoldDB" id="C0JWX5"/>
<keyword evidence="4 7" id="KW-0689">Ribosomal protein</keyword>
<dbReference type="NCBIfam" id="NF003717">
    <property type="entry name" value="PRK05327.1"/>
    <property type="match status" value="1"/>
</dbReference>
<evidence type="ECO:0000313" key="11">
    <source>
        <dbReference type="EMBL" id="ACK36842.1"/>
    </source>
</evidence>
<comment type="subunit">
    <text evidence="7">Part of the 30S ribosomal subunit. Contacts protein S5. The interaction surface between S4 and S5 is involved in control of translational fidelity.</text>
</comment>
<keyword evidence="11" id="KW-0150">Chloroplast</keyword>
<dbReference type="FunFam" id="1.10.1050.10:FF:000002">
    <property type="entry name" value="30S ribosomal protein S4, chloroplastic"/>
    <property type="match status" value="1"/>
</dbReference>
<reference evidence="11" key="1">
    <citation type="journal article" date="2009" name="Mol. Biol. Evol.">
        <title>The chloroplast genomes of the green algae Pyramimonas, Monomastix, and Pycnococcus shed new light on the evolutionary history of prasinophytes and the origin of the secondary chloroplasts of euglenids.</title>
        <authorList>
            <person name="Turmel M."/>
            <person name="Gagnon M.C."/>
            <person name="O'Kelly C.J."/>
            <person name="Otis C."/>
            <person name="Lemieux C."/>
        </authorList>
    </citation>
    <scope>NUCLEOTIDE SEQUENCE</scope>
    <source>
        <strain evidence="11">CCMP 1203</strain>
    </source>
</reference>
<keyword evidence="2 7" id="KW-0699">rRNA-binding</keyword>
<comment type="function">
    <text evidence="7">One of the primary rRNA binding proteins, it binds directly to 16S rRNA where it nucleates assembly of the body of the 30S subunit.</text>
</comment>
<evidence type="ECO:0000256" key="1">
    <source>
        <dbReference type="ARBA" id="ARBA00007465"/>
    </source>
</evidence>
<dbReference type="GO" id="GO:0006412">
    <property type="term" value="P:translation"/>
    <property type="evidence" value="ECO:0007669"/>
    <property type="project" value="UniProtKB-UniRule"/>
</dbReference>
<dbReference type="FunFam" id="3.10.290.10:FF:000001">
    <property type="entry name" value="30S ribosomal protein S4"/>
    <property type="match status" value="1"/>
</dbReference>
<dbReference type="SMART" id="SM00363">
    <property type="entry name" value="S4"/>
    <property type="match status" value="1"/>
</dbReference>
<dbReference type="NCBIfam" id="TIGR01017">
    <property type="entry name" value="rpsD_bact"/>
    <property type="match status" value="1"/>
</dbReference>